<evidence type="ECO:0000256" key="1">
    <source>
        <dbReference type="SAM" id="MobiDB-lite"/>
    </source>
</evidence>
<name>A0A9Q1EJM7_SYNKA</name>
<protein>
    <submittedName>
        <fullName evidence="2">Uncharacterized protein</fullName>
    </submittedName>
</protein>
<dbReference type="AlphaFoldDB" id="A0A9Q1EJM7"/>
<accession>A0A9Q1EJM7</accession>
<feature type="region of interest" description="Disordered" evidence="1">
    <location>
        <begin position="54"/>
        <end position="97"/>
    </location>
</feature>
<keyword evidence="3" id="KW-1185">Reference proteome</keyword>
<reference evidence="2" key="1">
    <citation type="journal article" date="2023" name="Science">
        <title>Genome structures resolve the early diversification of teleost fishes.</title>
        <authorList>
            <person name="Parey E."/>
            <person name="Louis A."/>
            <person name="Montfort J."/>
            <person name="Bouchez O."/>
            <person name="Roques C."/>
            <person name="Iampietro C."/>
            <person name="Lluch J."/>
            <person name="Castinel A."/>
            <person name="Donnadieu C."/>
            <person name="Desvignes T."/>
            <person name="Floi Bucao C."/>
            <person name="Jouanno E."/>
            <person name="Wen M."/>
            <person name="Mejri S."/>
            <person name="Dirks R."/>
            <person name="Jansen H."/>
            <person name="Henkel C."/>
            <person name="Chen W.J."/>
            <person name="Zahm M."/>
            <person name="Cabau C."/>
            <person name="Klopp C."/>
            <person name="Thompson A.W."/>
            <person name="Robinson-Rechavi M."/>
            <person name="Braasch I."/>
            <person name="Lecointre G."/>
            <person name="Bobe J."/>
            <person name="Postlethwait J.H."/>
            <person name="Berthelot C."/>
            <person name="Roest Crollius H."/>
            <person name="Guiguen Y."/>
        </authorList>
    </citation>
    <scope>NUCLEOTIDE SEQUENCE</scope>
    <source>
        <strain evidence="2">WJC10195</strain>
    </source>
</reference>
<organism evidence="2 3">
    <name type="scientific">Synaphobranchus kaupii</name>
    <name type="common">Kaup's arrowtooth eel</name>
    <dbReference type="NCBI Taxonomy" id="118154"/>
    <lineage>
        <taxon>Eukaryota</taxon>
        <taxon>Metazoa</taxon>
        <taxon>Chordata</taxon>
        <taxon>Craniata</taxon>
        <taxon>Vertebrata</taxon>
        <taxon>Euteleostomi</taxon>
        <taxon>Actinopterygii</taxon>
        <taxon>Neopterygii</taxon>
        <taxon>Teleostei</taxon>
        <taxon>Anguilliformes</taxon>
        <taxon>Synaphobranchidae</taxon>
        <taxon>Synaphobranchus</taxon>
    </lineage>
</organism>
<comment type="caution">
    <text evidence="2">The sequence shown here is derived from an EMBL/GenBank/DDBJ whole genome shotgun (WGS) entry which is preliminary data.</text>
</comment>
<gene>
    <name evidence="2" type="ORF">SKAU_G00346740</name>
</gene>
<dbReference type="EMBL" id="JAINUF010000016">
    <property type="protein sequence ID" value="KAJ8340041.1"/>
    <property type="molecule type" value="Genomic_DNA"/>
</dbReference>
<proteinExistence type="predicted"/>
<sequence length="97" mass="10478">MIPCGDRFGVSLCESREKEVGEETWGDIERRRHVTSSGAAFQTKSAAIEIGLPRTCPGAQTDTGDKRRHADAARMRGVGAIPRRDLGGALGQQEPNE</sequence>
<evidence type="ECO:0000313" key="3">
    <source>
        <dbReference type="Proteomes" id="UP001152622"/>
    </source>
</evidence>
<feature type="compositionally biased region" description="Basic and acidic residues" evidence="1">
    <location>
        <begin position="63"/>
        <end position="74"/>
    </location>
</feature>
<dbReference type="Proteomes" id="UP001152622">
    <property type="component" value="Chromosome 16"/>
</dbReference>
<evidence type="ECO:0000313" key="2">
    <source>
        <dbReference type="EMBL" id="KAJ8340041.1"/>
    </source>
</evidence>